<dbReference type="AlphaFoldDB" id="A0A679LKD7"/>
<dbReference type="InterPro" id="IPR029063">
    <property type="entry name" value="SAM-dependent_MTases_sf"/>
</dbReference>
<evidence type="ECO:0000256" key="6">
    <source>
        <dbReference type="RuleBase" id="RU362030"/>
    </source>
</evidence>
<evidence type="ECO:0000256" key="4">
    <source>
        <dbReference type="ARBA" id="ARBA00022679"/>
    </source>
</evidence>
<dbReference type="FunFam" id="3.40.50.150:FF:000152">
    <property type="entry name" value="S-adenosyl-L-methionine-dependent methyltransferase"/>
    <property type="match status" value="1"/>
</dbReference>
<dbReference type="EC" id="2.1.1.-" evidence="6"/>
<evidence type="ECO:0000256" key="1">
    <source>
        <dbReference type="ARBA" id="ARBA00003907"/>
    </source>
</evidence>
<protein>
    <recommendedName>
        <fullName evidence="6">S-adenosyl-L-methionine-dependent methyltransferase</fullName>
        <ecNumber evidence="6">2.1.1.-</ecNumber>
    </recommendedName>
</protein>
<keyword evidence="3 6" id="KW-0489">Methyltransferase</keyword>
<accession>A0A679LKD7</accession>
<keyword evidence="5 6" id="KW-0949">S-adenosyl-L-methionine</keyword>
<comment type="similarity">
    <text evidence="2 6">Belongs to the UPF0677 family.</text>
</comment>
<keyword evidence="4 7" id="KW-0808">Transferase</keyword>
<dbReference type="InterPro" id="IPR011610">
    <property type="entry name" value="SAM_mthyl_Trfase_ML2640-like"/>
</dbReference>
<dbReference type="GO" id="GO:0032259">
    <property type="term" value="P:methylation"/>
    <property type="evidence" value="ECO:0007669"/>
    <property type="project" value="UniProtKB-KW"/>
</dbReference>
<gene>
    <name evidence="7" type="ORF">BQ2027_MB3432</name>
</gene>
<evidence type="ECO:0000256" key="3">
    <source>
        <dbReference type="ARBA" id="ARBA00022603"/>
    </source>
</evidence>
<name>A0A679LKD7_MYCBO</name>
<comment type="function">
    <text evidence="1 6">Exhibits S-adenosyl-L-methionine-dependent methyltransferase activity.</text>
</comment>
<dbReference type="Gene3D" id="3.40.50.150">
    <property type="entry name" value="Vaccinia Virus protein VP39"/>
    <property type="match status" value="1"/>
</dbReference>
<dbReference type="SMR" id="A0A679LKD7"/>
<dbReference type="KEGG" id="mbo:BQ2027_MB3432"/>
<dbReference type="PANTHER" id="PTHR43619:SF2">
    <property type="entry name" value="S-ADENOSYL-L-METHIONINE-DEPENDENT METHYLTRANSFERASES SUPERFAMILY PROTEIN"/>
    <property type="match status" value="1"/>
</dbReference>
<dbReference type="SUPFAM" id="SSF53335">
    <property type="entry name" value="S-adenosyl-L-methionine-dependent methyltransferases"/>
    <property type="match status" value="1"/>
</dbReference>
<dbReference type="NCBIfam" id="TIGR00027">
    <property type="entry name" value="mthyl_TIGR00027"/>
    <property type="match status" value="1"/>
</dbReference>
<evidence type="ECO:0000313" key="7">
    <source>
        <dbReference type="EMBL" id="CAB0187693.1"/>
    </source>
</evidence>
<dbReference type="InterPro" id="IPR007213">
    <property type="entry name" value="Ppm1/Ppm2/Tcmp"/>
</dbReference>
<evidence type="ECO:0000256" key="5">
    <source>
        <dbReference type="ARBA" id="ARBA00022691"/>
    </source>
</evidence>
<dbReference type="GO" id="GO:0008168">
    <property type="term" value="F:methyltransferase activity"/>
    <property type="evidence" value="ECO:0007669"/>
    <property type="project" value="UniProtKB-UniRule"/>
</dbReference>
<organism evidence="7">
    <name type="scientific">Mycobacterium bovis (strain ATCC BAA-935 / AF2122/97)</name>
    <dbReference type="NCBI Taxonomy" id="233413"/>
    <lineage>
        <taxon>Bacteria</taxon>
        <taxon>Bacillati</taxon>
        <taxon>Actinomycetota</taxon>
        <taxon>Actinomycetes</taxon>
        <taxon>Mycobacteriales</taxon>
        <taxon>Mycobacteriaceae</taxon>
        <taxon>Mycobacterium</taxon>
        <taxon>Mycobacterium tuberculosis complex</taxon>
    </lineage>
</organism>
<reference evidence="7" key="1">
    <citation type="submission" date="2020-02" db="EMBL/GenBank/DDBJ databases">
        <authorList>
            <person name="Farrell D."/>
            <person name="Gordon V S."/>
        </authorList>
    </citation>
    <scope>NUCLEOTIDE SEQUENCE</scope>
    <source>
        <strain evidence="7">AF2122/97</strain>
    </source>
</reference>
<sequence>MARPMGKLPSNTRKCAQCAMAEALLEIAGQTINQKDLGRSGRMTRTDNDTWDLASSVGATATMIATARALASRAENPLINDPFAEPLVRAVGIDLFTRLASGELRLEDIGDHATGGRWMIDNIAIRTKFYDDFFGDATTAGIRQVVILAAGLDTRAYRLPWPPGTVVYEIDQPAVIKFKTRALANLNAEPNAERHAVAVDLRNDWPTALKNAGFDPARPTAFSAEGLLSYLPPQGQDRLLDAITALSAPDSRLATQSPLVLDLAEEDEKKMRMKSAAEAWRERGFDLDLTELIYFDQRNDVADYLAGSGWQVTTSTGKELFAAQGLPPFEDDHITRFADRRYISAVLK</sequence>
<evidence type="ECO:0000256" key="2">
    <source>
        <dbReference type="ARBA" id="ARBA00008138"/>
    </source>
</evidence>
<proteinExistence type="inferred from homology"/>
<dbReference type="EMBL" id="LR777660">
    <property type="protein sequence ID" value="CAB0187693.1"/>
    <property type="molecule type" value="Genomic_DNA"/>
</dbReference>
<dbReference type="PANTHER" id="PTHR43619">
    <property type="entry name" value="S-ADENOSYL-L-METHIONINE-DEPENDENT METHYLTRANSFERASE YKTD-RELATED"/>
    <property type="match status" value="1"/>
</dbReference>
<dbReference type="Pfam" id="PF04072">
    <property type="entry name" value="LCM"/>
    <property type="match status" value="1"/>
</dbReference>